<dbReference type="EMBL" id="JAEHNZ010000001">
    <property type="protein sequence ID" value="MBK0395662.1"/>
    <property type="molecule type" value="Genomic_DNA"/>
</dbReference>
<keyword evidence="2" id="KW-1185">Reference proteome</keyword>
<dbReference type="Proteomes" id="UP000614058">
    <property type="component" value="Unassembled WGS sequence"/>
</dbReference>
<evidence type="ECO:0000313" key="1">
    <source>
        <dbReference type="EMBL" id="MBK0395662.1"/>
    </source>
</evidence>
<proteinExistence type="predicted"/>
<reference evidence="1 2" key="1">
    <citation type="journal article" date="2021" name="Pathogens">
        <title>Isolation and Characterization of Kingella bonacorsii sp. nov., A Novel Kingella Species Detected in a Stable Periodontitis Subject.</title>
        <authorList>
            <person name="Antezack A."/>
            <person name="Boxberger M."/>
            <person name="Rolland C."/>
            <person name="Monnet-Corti V."/>
            <person name="La Scola B."/>
        </authorList>
    </citation>
    <scope>NUCLEOTIDE SEQUENCE [LARGE SCALE GENOMIC DNA]</scope>
    <source>
        <strain evidence="1 2">Marseille-Q4569</strain>
    </source>
</reference>
<dbReference type="RefSeq" id="WP_200521714.1">
    <property type="nucleotide sequence ID" value="NZ_JAEHNZ010000001.1"/>
</dbReference>
<gene>
    <name evidence="1" type="ORF">JDW22_03445</name>
</gene>
<protein>
    <submittedName>
        <fullName evidence="1">Uncharacterized protein</fullName>
    </submittedName>
</protein>
<organism evidence="1 2">
    <name type="scientific">Kingella bonacorsii</name>
    <dbReference type="NCBI Taxonomy" id="2796361"/>
    <lineage>
        <taxon>Bacteria</taxon>
        <taxon>Pseudomonadati</taxon>
        <taxon>Pseudomonadota</taxon>
        <taxon>Betaproteobacteria</taxon>
        <taxon>Neisseriales</taxon>
        <taxon>Neisseriaceae</taxon>
        <taxon>Kingella</taxon>
    </lineage>
</organism>
<evidence type="ECO:0000313" key="2">
    <source>
        <dbReference type="Proteomes" id="UP000614058"/>
    </source>
</evidence>
<name>A0ABS1BR20_9NEIS</name>
<comment type="caution">
    <text evidence="1">The sequence shown here is derived from an EMBL/GenBank/DDBJ whole genome shotgun (WGS) entry which is preliminary data.</text>
</comment>
<sequence>MSKTNIQNTNLPNAAILLEFASVQRAARRPDIPPRQPEKPFARADRFSGCLVFQAACTYQHRNNPCLPQTIYAIF</sequence>
<accession>A0ABS1BR20</accession>